<comment type="caution">
    <text evidence="1">The sequence shown here is derived from an EMBL/GenBank/DDBJ whole genome shotgun (WGS) entry which is preliminary data.</text>
</comment>
<name>A0ACB7ZID3_9ERIC</name>
<dbReference type="EMBL" id="CM037159">
    <property type="protein sequence ID" value="KAH7865274.1"/>
    <property type="molecule type" value="Genomic_DNA"/>
</dbReference>
<sequence>MCLLVHVFLFSVSIFVFENAQARNLSLATSLGASNSIARSLYSFGDSFVDPGNNGYLPTEVRCDFRPYGKDYPAGPTGRFSNGLMFPDFLARQLLKENTRDQIPYLKGGINYKEQPAAISFASAGSGYDPDTADKNKVMSMADQVDKFREYQTNLGKEVDKYTADNQISEAVFYISAGSDDFVFNYFGNVNYYPTKKELEDYTARLLGTIEDTIMDLSSLGARRFAVTGLPPLGCIPISISKVRQNANSNRGGQRKCLDDVNRNVKDMINSGIRDKLGWFENSPETKGQGLKMTYMDFYTPLLEAIQIPKRRVHQTMNTGERLNDEPFILASQASQVYYVKDPRDKGWLVAVRTKARDVFDVGNGEREEDDGDTYYDNEPYELIIEDIDTDGNILDWSRNDATGSTVQEGASGTRDQASPQIEYDIVIITRDFATLAAAFAATVMLFFLKRCCFLDRNSIVMLLLLVVVAFATYVAAVFTIFLLLGDLMYSLLLTSSCDDCLNYGFSEVSKGCCGTGFTEIGTTCNEAPLCDDPSKYVFWDAEHPTEKTNRIIYNNNLGAIFKVMED</sequence>
<keyword evidence="2" id="KW-1185">Reference proteome</keyword>
<gene>
    <name evidence="1" type="ORF">Vadar_004492</name>
</gene>
<evidence type="ECO:0000313" key="1">
    <source>
        <dbReference type="EMBL" id="KAH7865274.1"/>
    </source>
</evidence>
<proteinExistence type="predicted"/>
<accession>A0ACB7ZID3</accession>
<reference evidence="1 2" key="1">
    <citation type="journal article" date="2021" name="Hortic Res">
        <title>High-quality reference genome and annotation aids understanding of berry development for evergreen blueberry (Vaccinium darrowii).</title>
        <authorList>
            <person name="Yu J."/>
            <person name="Hulse-Kemp A.M."/>
            <person name="Babiker E."/>
            <person name="Staton M."/>
        </authorList>
    </citation>
    <scope>NUCLEOTIDE SEQUENCE [LARGE SCALE GENOMIC DNA]</scope>
    <source>
        <strain evidence="2">cv. NJ 8807/NJ 8810</strain>
        <tissue evidence="1">Young leaf</tissue>
    </source>
</reference>
<protein>
    <submittedName>
        <fullName evidence="1">Uncharacterized protein</fullName>
    </submittedName>
</protein>
<dbReference type="Proteomes" id="UP000828048">
    <property type="component" value="Chromosome 9"/>
</dbReference>
<organism evidence="1 2">
    <name type="scientific">Vaccinium darrowii</name>
    <dbReference type="NCBI Taxonomy" id="229202"/>
    <lineage>
        <taxon>Eukaryota</taxon>
        <taxon>Viridiplantae</taxon>
        <taxon>Streptophyta</taxon>
        <taxon>Embryophyta</taxon>
        <taxon>Tracheophyta</taxon>
        <taxon>Spermatophyta</taxon>
        <taxon>Magnoliopsida</taxon>
        <taxon>eudicotyledons</taxon>
        <taxon>Gunneridae</taxon>
        <taxon>Pentapetalae</taxon>
        <taxon>asterids</taxon>
        <taxon>Ericales</taxon>
        <taxon>Ericaceae</taxon>
        <taxon>Vaccinioideae</taxon>
        <taxon>Vaccinieae</taxon>
        <taxon>Vaccinium</taxon>
    </lineage>
</organism>
<evidence type="ECO:0000313" key="2">
    <source>
        <dbReference type="Proteomes" id="UP000828048"/>
    </source>
</evidence>